<feature type="region of interest" description="Disordered" evidence="1">
    <location>
        <begin position="30"/>
        <end position="51"/>
    </location>
</feature>
<evidence type="ECO:0000313" key="2">
    <source>
        <dbReference type="EMBL" id="MPC90664.1"/>
    </source>
</evidence>
<reference evidence="2 3" key="1">
    <citation type="submission" date="2019-05" db="EMBL/GenBank/DDBJ databases">
        <title>Another draft genome of Portunus trituberculatus and its Hox gene families provides insights of decapod evolution.</title>
        <authorList>
            <person name="Jeong J.-H."/>
            <person name="Song I."/>
            <person name="Kim S."/>
            <person name="Choi T."/>
            <person name="Kim D."/>
            <person name="Ryu S."/>
            <person name="Kim W."/>
        </authorList>
    </citation>
    <scope>NUCLEOTIDE SEQUENCE [LARGE SCALE GENOMIC DNA]</scope>
    <source>
        <tissue evidence="2">Muscle</tissue>
    </source>
</reference>
<proteinExistence type="predicted"/>
<name>A0A5B7JE94_PORTR</name>
<evidence type="ECO:0000256" key="1">
    <source>
        <dbReference type="SAM" id="MobiDB-lite"/>
    </source>
</evidence>
<gene>
    <name evidence="2" type="ORF">E2C01_085661</name>
</gene>
<protein>
    <submittedName>
        <fullName evidence="2">Uncharacterized protein</fullName>
    </submittedName>
</protein>
<comment type="caution">
    <text evidence="2">The sequence shown here is derived from an EMBL/GenBank/DDBJ whole genome shotgun (WGS) entry which is preliminary data.</text>
</comment>
<organism evidence="2 3">
    <name type="scientific">Portunus trituberculatus</name>
    <name type="common">Swimming crab</name>
    <name type="synonym">Neptunus trituberculatus</name>
    <dbReference type="NCBI Taxonomy" id="210409"/>
    <lineage>
        <taxon>Eukaryota</taxon>
        <taxon>Metazoa</taxon>
        <taxon>Ecdysozoa</taxon>
        <taxon>Arthropoda</taxon>
        <taxon>Crustacea</taxon>
        <taxon>Multicrustacea</taxon>
        <taxon>Malacostraca</taxon>
        <taxon>Eumalacostraca</taxon>
        <taxon>Eucarida</taxon>
        <taxon>Decapoda</taxon>
        <taxon>Pleocyemata</taxon>
        <taxon>Brachyura</taxon>
        <taxon>Eubrachyura</taxon>
        <taxon>Portunoidea</taxon>
        <taxon>Portunidae</taxon>
        <taxon>Portuninae</taxon>
        <taxon>Portunus</taxon>
    </lineage>
</organism>
<sequence length="51" mass="5847">MLFSLPRSPLRPLFFSSSPRPHPRLRCLRALSRPRPSTNTDPSIAELSSWN</sequence>
<evidence type="ECO:0000313" key="3">
    <source>
        <dbReference type="Proteomes" id="UP000324222"/>
    </source>
</evidence>
<dbReference type="Proteomes" id="UP000324222">
    <property type="component" value="Unassembled WGS sequence"/>
</dbReference>
<accession>A0A5B7JE94</accession>
<feature type="compositionally biased region" description="Polar residues" evidence="1">
    <location>
        <begin position="35"/>
        <end position="51"/>
    </location>
</feature>
<dbReference type="AlphaFoldDB" id="A0A5B7JE94"/>
<keyword evidence="3" id="KW-1185">Reference proteome</keyword>
<dbReference type="EMBL" id="VSRR010085181">
    <property type="protein sequence ID" value="MPC90664.1"/>
    <property type="molecule type" value="Genomic_DNA"/>
</dbReference>